<accession>A0AAD5TI31</accession>
<comment type="caution">
    <text evidence="2">The sequence shown here is derived from an EMBL/GenBank/DDBJ whole genome shotgun (WGS) entry which is preliminary data.</text>
</comment>
<dbReference type="Proteomes" id="UP001212152">
    <property type="component" value="Unassembled WGS sequence"/>
</dbReference>
<feature type="region of interest" description="Disordered" evidence="1">
    <location>
        <begin position="36"/>
        <end position="55"/>
    </location>
</feature>
<evidence type="ECO:0000313" key="2">
    <source>
        <dbReference type="EMBL" id="KAJ3170828.1"/>
    </source>
</evidence>
<dbReference type="PANTHER" id="PTHR33559">
    <property type="entry name" value="PROTEASOME ASSEMBLY CHAPERONE 4"/>
    <property type="match status" value="1"/>
</dbReference>
<dbReference type="PANTHER" id="PTHR33559:SF1">
    <property type="entry name" value="PROTEASOME ASSEMBLY CHAPERONE 4"/>
    <property type="match status" value="1"/>
</dbReference>
<evidence type="ECO:0000256" key="1">
    <source>
        <dbReference type="SAM" id="MobiDB-lite"/>
    </source>
</evidence>
<dbReference type="Pfam" id="PF16093">
    <property type="entry name" value="PAC4"/>
    <property type="match status" value="1"/>
</dbReference>
<dbReference type="AlphaFoldDB" id="A0AAD5TI31"/>
<protein>
    <submittedName>
        <fullName evidence="2">Uncharacterized protein</fullName>
    </submittedName>
</protein>
<evidence type="ECO:0000313" key="3">
    <source>
        <dbReference type="Proteomes" id="UP001212152"/>
    </source>
</evidence>
<keyword evidence="3" id="KW-1185">Reference proteome</keyword>
<reference evidence="2" key="1">
    <citation type="submission" date="2020-05" db="EMBL/GenBank/DDBJ databases">
        <title>Phylogenomic resolution of chytrid fungi.</title>
        <authorList>
            <person name="Stajich J.E."/>
            <person name="Amses K."/>
            <person name="Simmons R."/>
            <person name="Seto K."/>
            <person name="Myers J."/>
            <person name="Bonds A."/>
            <person name="Quandt C.A."/>
            <person name="Barry K."/>
            <person name="Liu P."/>
            <person name="Grigoriev I."/>
            <person name="Longcore J.E."/>
            <person name="James T.Y."/>
        </authorList>
    </citation>
    <scope>NUCLEOTIDE SEQUENCE</scope>
    <source>
        <strain evidence="2">JEL0379</strain>
    </source>
</reference>
<dbReference type="GO" id="GO:0043248">
    <property type="term" value="P:proteasome assembly"/>
    <property type="evidence" value="ECO:0007669"/>
    <property type="project" value="InterPro"/>
</dbReference>
<name>A0AAD5TI31_9FUNG</name>
<sequence length="162" mass="16903">MQVFQATETHDGITLHFQLTRMEDSLFAWVGTPSSTTGPSLDPTSASPSSSAPTGRLLGLSVAMPTKYDRAAVSTILLPASSADDPNEKLARRLATKHGIQVFVALDLAGAGEGELVLRLAERRLAAFVKEMLVPKSEAGAAGAGLEAATNGVERMAIDAGR</sequence>
<dbReference type="EMBL" id="JADGJQ010000093">
    <property type="protein sequence ID" value="KAJ3170828.1"/>
    <property type="molecule type" value="Genomic_DNA"/>
</dbReference>
<proteinExistence type="predicted"/>
<dbReference type="InterPro" id="IPR032157">
    <property type="entry name" value="PAC4"/>
</dbReference>
<organism evidence="2 3">
    <name type="scientific">Geranomyces variabilis</name>
    <dbReference type="NCBI Taxonomy" id="109894"/>
    <lineage>
        <taxon>Eukaryota</taxon>
        <taxon>Fungi</taxon>
        <taxon>Fungi incertae sedis</taxon>
        <taxon>Chytridiomycota</taxon>
        <taxon>Chytridiomycota incertae sedis</taxon>
        <taxon>Chytridiomycetes</taxon>
        <taxon>Spizellomycetales</taxon>
        <taxon>Powellomycetaceae</taxon>
        <taxon>Geranomyces</taxon>
    </lineage>
</organism>
<gene>
    <name evidence="2" type="ORF">HDU87_008713</name>
</gene>
<feature type="compositionally biased region" description="Low complexity" evidence="1">
    <location>
        <begin position="43"/>
        <end position="54"/>
    </location>
</feature>